<evidence type="ECO:0000256" key="8">
    <source>
        <dbReference type="ARBA" id="ARBA00022801"/>
    </source>
</evidence>
<evidence type="ECO:0000256" key="5">
    <source>
        <dbReference type="ARBA" id="ARBA00022723"/>
    </source>
</evidence>
<evidence type="ECO:0000256" key="7">
    <source>
        <dbReference type="ARBA" id="ARBA00022759"/>
    </source>
</evidence>
<feature type="non-terminal residue" evidence="12">
    <location>
        <position position="1"/>
    </location>
</feature>
<dbReference type="InterPro" id="IPR049912">
    <property type="entry name" value="CRESS_DNA_REP"/>
</dbReference>
<dbReference type="Proteomes" id="UP000789901">
    <property type="component" value="Unassembled WGS sequence"/>
</dbReference>
<comment type="caution">
    <text evidence="12">The sequence shown here is derived from an EMBL/GenBank/DDBJ whole genome shotgun (WGS) entry which is preliminary data.</text>
</comment>
<feature type="non-terminal residue" evidence="12">
    <location>
        <position position="179"/>
    </location>
</feature>
<organism evidence="12 13">
    <name type="scientific">Gigaspora margarita</name>
    <dbReference type="NCBI Taxonomy" id="4874"/>
    <lineage>
        <taxon>Eukaryota</taxon>
        <taxon>Fungi</taxon>
        <taxon>Fungi incertae sedis</taxon>
        <taxon>Mucoromycota</taxon>
        <taxon>Glomeromycotina</taxon>
        <taxon>Glomeromycetes</taxon>
        <taxon>Diversisporales</taxon>
        <taxon>Gigasporaceae</taxon>
        <taxon>Gigaspora</taxon>
    </lineage>
</organism>
<evidence type="ECO:0000313" key="12">
    <source>
        <dbReference type="EMBL" id="CAG8854558.1"/>
    </source>
</evidence>
<dbReference type="EMBL" id="CAJVQB010139731">
    <property type="protein sequence ID" value="CAG8854558.1"/>
    <property type="molecule type" value="Genomic_DNA"/>
</dbReference>
<evidence type="ECO:0000256" key="10">
    <source>
        <dbReference type="ARBA" id="ARBA00023125"/>
    </source>
</evidence>
<evidence type="ECO:0000256" key="1">
    <source>
        <dbReference type="ARBA" id="ARBA00022679"/>
    </source>
</evidence>
<proteinExistence type="predicted"/>
<gene>
    <name evidence="12" type="ORF">GMARGA_LOCUS43379</name>
</gene>
<evidence type="ECO:0000313" key="13">
    <source>
        <dbReference type="Proteomes" id="UP000789901"/>
    </source>
</evidence>
<name>A0ABN7XGW9_GIGMA</name>
<evidence type="ECO:0000256" key="3">
    <source>
        <dbReference type="ARBA" id="ARBA00022705"/>
    </source>
</evidence>
<keyword evidence="7" id="KW-0255">Endonuclease</keyword>
<evidence type="ECO:0000259" key="11">
    <source>
        <dbReference type="Pfam" id="PF00799"/>
    </source>
</evidence>
<evidence type="ECO:0000256" key="2">
    <source>
        <dbReference type="ARBA" id="ARBA00022695"/>
    </source>
</evidence>
<keyword evidence="13" id="KW-1185">Reference proteome</keyword>
<keyword evidence="4" id="KW-0540">Nuclease</keyword>
<protein>
    <submittedName>
        <fullName evidence="12">34794_t:CDS:1</fullName>
    </submittedName>
</protein>
<reference evidence="12 13" key="1">
    <citation type="submission" date="2021-06" db="EMBL/GenBank/DDBJ databases">
        <authorList>
            <person name="Kallberg Y."/>
            <person name="Tangrot J."/>
            <person name="Rosling A."/>
        </authorList>
    </citation>
    <scope>NUCLEOTIDE SEQUENCE [LARGE SCALE GENOMIC DNA]</scope>
    <source>
        <strain evidence="12 13">120-4 pot B 10/14</strain>
    </source>
</reference>
<evidence type="ECO:0000256" key="6">
    <source>
        <dbReference type="ARBA" id="ARBA00022741"/>
    </source>
</evidence>
<sequence>NYIIVNECHKNEYPYKHVYLKLDKKNQIRKKTYFDIKLDGTVFHPNIQGVRLSKCVIDYILKHGDYISKYKINNLQIAQIIIEKEIKESRHITNATIVKEYSKTFVIYSKRLIDWKIKIEEEHYTSFGKPFVKFHYGDKMCRKSTYTEKFNDKIAYRLDSKNLFDGYDKHSILILDDFD</sequence>
<dbReference type="Pfam" id="PF00799">
    <property type="entry name" value="Gemini_AL1"/>
    <property type="match status" value="1"/>
</dbReference>
<keyword evidence="8" id="KW-0378">Hydrolase</keyword>
<keyword evidence="10" id="KW-0238">DNA-binding</keyword>
<keyword evidence="9" id="KW-0190">Covalent protein-DNA linkage</keyword>
<evidence type="ECO:0000256" key="4">
    <source>
        <dbReference type="ARBA" id="ARBA00022722"/>
    </source>
</evidence>
<dbReference type="InterPro" id="IPR001191">
    <property type="entry name" value="Gemini_AL1_REP"/>
</dbReference>
<dbReference type="Gene3D" id="3.40.1310.20">
    <property type="match status" value="1"/>
</dbReference>
<evidence type="ECO:0000256" key="9">
    <source>
        <dbReference type="ARBA" id="ARBA00023124"/>
    </source>
</evidence>
<accession>A0ABN7XGW9</accession>
<feature type="domain" description="CRESS-DNA virus Rep endonuclease" evidence="11">
    <location>
        <begin position="3"/>
        <end position="69"/>
    </location>
</feature>
<keyword evidence="6" id="KW-0547">Nucleotide-binding</keyword>
<dbReference type="SUPFAM" id="SSF55464">
    <property type="entry name" value="Origin of replication-binding domain, RBD-like"/>
    <property type="match status" value="1"/>
</dbReference>
<keyword evidence="1" id="KW-0808">Transferase</keyword>
<keyword evidence="5" id="KW-0479">Metal-binding</keyword>
<dbReference type="PRINTS" id="PR00227">
    <property type="entry name" value="GEMCOATAL1"/>
</dbReference>
<keyword evidence="2" id="KW-0548">Nucleotidyltransferase</keyword>
<keyword evidence="3" id="KW-0235">DNA replication</keyword>